<dbReference type="InterPro" id="IPR019546">
    <property type="entry name" value="TAT_signal_bac_arc"/>
</dbReference>
<dbReference type="Proteomes" id="UP000006462">
    <property type="component" value="Unassembled WGS sequence"/>
</dbReference>
<evidence type="ECO:0000313" key="3">
    <source>
        <dbReference type="Proteomes" id="UP000006462"/>
    </source>
</evidence>
<name>A0ABP2HU92_9BACT</name>
<evidence type="ECO:0000313" key="2">
    <source>
        <dbReference type="EMBL" id="EFB90837.1"/>
    </source>
</evidence>
<evidence type="ECO:0000259" key="1">
    <source>
        <dbReference type="Pfam" id="PF00753"/>
    </source>
</evidence>
<dbReference type="EMBL" id="ADFP01000061">
    <property type="protein sequence ID" value="EFB90837.1"/>
    <property type="molecule type" value="Genomic_DNA"/>
</dbReference>
<accession>A0ABP2HU92</accession>
<gene>
    <name evidence="2" type="ORF">HMPREF7215_1154</name>
</gene>
<dbReference type="PANTHER" id="PTHR13754">
    <property type="entry name" value="METALLO-BETA-LACTAMASE SUPERFAMILY PROTEIN"/>
    <property type="match status" value="1"/>
</dbReference>
<organism evidence="2 3">
    <name type="scientific">Pyramidobacter piscolens W5455</name>
    <dbReference type="NCBI Taxonomy" id="352165"/>
    <lineage>
        <taxon>Bacteria</taxon>
        <taxon>Thermotogati</taxon>
        <taxon>Synergistota</taxon>
        <taxon>Synergistia</taxon>
        <taxon>Synergistales</taxon>
        <taxon>Dethiosulfovibrionaceae</taxon>
        <taxon>Pyramidobacter</taxon>
    </lineage>
</organism>
<dbReference type="NCBIfam" id="TIGR01409">
    <property type="entry name" value="TAT_signal_seq"/>
    <property type="match status" value="1"/>
</dbReference>
<keyword evidence="3" id="KW-1185">Reference proteome</keyword>
<dbReference type="Gene3D" id="3.60.15.10">
    <property type="entry name" value="Ribonuclease Z/Hydroxyacylglutathione hydrolase-like"/>
    <property type="match status" value="1"/>
</dbReference>
<feature type="domain" description="Metallo-beta-lactamase" evidence="1">
    <location>
        <begin position="106"/>
        <end position="194"/>
    </location>
</feature>
<dbReference type="PANTHER" id="PTHR13754:SF13">
    <property type="entry name" value="METALLO-BETA-LACTAMASE SUPERFAMILY PROTEIN (AFU_ORTHOLOGUE AFUA_3G07630)"/>
    <property type="match status" value="1"/>
</dbReference>
<dbReference type="InterPro" id="IPR052926">
    <property type="entry name" value="Metallo-beta-lactamase_dom"/>
</dbReference>
<comment type="caution">
    <text evidence="2">The sequence shown here is derived from an EMBL/GenBank/DDBJ whole genome shotgun (WGS) entry which is preliminary data.</text>
</comment>
<dbReference type="InterPro" id="IPR001279">
    <property type="entry name" value="Metallo-B-lactamas"/>
</dbReference>
<sequence length="361" mass="40186">MDDMNRRDFIKGASVGTLGAFLASGGIASTFLRDRLIPKPAKPTVEIGELKSIHVKCITETSWFDNYVQQQDFKKAGGALVQQYDVKFSHTGVKEGFEGDNAGGYSALIEFEFMNGDRKKVLLDTGWNNKWMTKRFEEEGIDAMLRSGEIDTLIISHDHYDHYWGIQTTLQWKPDITLYIPDSFRKESYQLLSGADFPKPPISNTVPFKGELKKFALKKVHKIFPGVSLVAFDCPCGRGVFGEEVLVCNVAGKGLVTISGCCHMGLLSLLNFTKNNFIGGDKIYGVYGGVHISPYDNWNPANDDLVRSINNYHVEKLGVNHCTGYITVEKMIAAGVPVIKGTARNKTKRDLYLGNGDEIFF</sequence>
<dbReference type="GeneID" id="90985366"/>
<dbReference type="PROSITE" id="PS51318">
    <property type="entry name" value="TAT"/>
    <property type="match status" value="1"/>
</dbReference>
<protein>
    <submittedName>
        <fullName evidence="2">Tat pathway signal sequence domain protein</fullName>
    </submittedName>
</protein>
<proteinExistence type="predicted"/>
<reference evidence="2 3" key="1">
    <citation type="submission" date="2009-12" db="EMBL/GenBank/DDBJ databases">
        <authorList>
            <person name="Shrivastava S."/>
            <person name="Madupu R."/>
            <person name="Durkin A.S."/>
            <person name="Torralba M."/>
            <person name="Methe B."/>
            <person name="Sutton G.G."/>
            <person name="Strausberg R.L."/>
            <person name="Nelson K.E."/>
        </authorList>
    </citation>
    <scope>NUCLEOTIDE SEQUENCE [LARGE SCALE GENOMIC DNA]</scope>
    <source>
        <strain evidence="2 3">W5455</strain>
    </source>
</reference>
<dbReference type="SUPFAM" id="SSF56281">
    <property type="entry name" value="Metallo-hydrolase/oxidoreductase"/>
    <property type="match status" value="1"/>
</dbReference>
<dbReference type="InterPro" id="IPR006311">
    <property type="entry name" value="TAT_signal"/>
</dbReference>
<dbReference type="InterPro" id="IPR036866">
    <property type="entry name" value="RibonucZ/Hydroxyglut_hydro"/>
</dbReference>
<dbReference type="Pfam" id="PF00753">
    <property type="entry name" value="Lactamase_B"/>
    <property type="match status" value="1"/>
</dbReference>
<dbReference type="RefSeq" id="WP_009164722.1">
    <property type="nucleotide sequence ID" value="NZ_ADFP01000061.1"/>
</dbReference>